<reference evidence="2 3" key="1">
    <citation type="journal article" date="2020" name="Genome Biol. Evol.">
        <title>Comparative genomics of strictly vertically transmitted, feminizing microsporidia endosymbionts of amphipod crustaceans.</title>
        <authorList>
            <person name="Cormier A."/>
            <person name="Chebbi M.A."/>
            <person name="Giraud I."/>
            <person name="Wattier R."/>
            <person name="Teixeira M."/>
            <person name="Gilbert C."/>
            <person name="Rigaud T."/>
            <person name="Cordaux R."/>
        </authorList>
    </citation>
    <scope>NUCLEOTIDE SEQUENCE [LARGE SCALE GENOMIC DNA]</scope>
    <source>
        <strain evidence="2 3">Ou3-Ou53</strain>
    </source>
</reference>
<protein>
    <submittedName>
        <fullName evidence="2">Uncharacterized protein</fullName>
    </submittedName>
</protein>
<proteinExistence type="predicted"/>
<sequence>MGYSNIRRSNKKKNSRKQENTKASDEVKSSNLQLITKTSSQVQVGDYDVTLVTDSNEVSEMHLTTKDLNRKEETFYPKARKDILMDLELNSLNSEDFSISILSQTSEKIEIELSSENINEYEIILKNFNKEEYDIKIEFEDSEEVNDGPFKEKETYLDNENRMNFLYSKVEDASVVQEIKDTDIAFINGVDVITYDGSNNGVIIDKEAHIDKMNNQEVQNTNNGNI</sequence>
<dbReference type="EMBL" id="SBJO01001273">
    <property type="protein sequence ID" value="KAF9748548.1"/>
    <property type="molecule type" value="Genomic_DNA"/>
</dbReference>
<feature type="region of interest" description="Disordered" evidence="1">
    <location>
        <begin position="1"/>
        <end position="30"/>
    </location>
</feature>
<feature type="compositionally biased region" description="Basic and acidic residues" evidence="1">
    <location>
        <begin position="16"/>
        <end position="28"/>
    </location>
</feature>
<name>A0A9P6GV52_9MICR</name>
<evidence type="ECO:0000256" key="1">
    <source>
        <dbReference type="SAM" id="MobiDB-lite"/>
    </source>
</evidence>
<feature type="non-terminal residue" evidence="2">
    <location>
        <position position="226"/>
    </location>
</feature>
<comment type="caution">
    <text evidence="2">The sequence shown here is derived from an EMBL/GenBank/DDBJ whole genome shotgun (WGS) entry which is preliminary data.</text>
</comment>
<gene>
    <name evidence="2" type="ORF">NGRA_3497</name>
</gene>
<keyword evidence="3" id="KW-1185">Reference proteome</keyword>
<organism evidence="2 3">
    <name type="scientific">Nosema granulosis</name>
    <dbReference type="NCBI Taxonomy" id="83296"/>
    <lineage>
        <taxon>Eukaryota</taxon>
        <taxon>Fungi</taxon>
        <taxon>Fungi incertae sedis</taxon>
        <taxon>Microsporidia</taxon>
        <taxon>Nosematidae</taxon>
        <taxon>Nosema</taxon>
    </lineage>
</organism>
<accession>A0A9P6GV52</accession>
<evidence type="ECO:0000313" key="2">
    <source>
        <dbReference type="EMBL" id="KAF9748548.1"/>
    </source>
</evidence>
<evidence type="ECO:0000313" key="3">
    <source>
        <dbReference type="Proteomes" id="UP000740883"/>
    </source>
</evidence>
<dbReference type="Proteomes" id="UP000740883">
    <property type="component" value="Unassembled WGS sequence"/>
</dbReference>
<dbReference type="AlphaFoldDB" id="A0A9P6GV52"/>